<dbReference type="Proteomes" id="UP000276133">
    <property type="component" value="Unassembled WGS sequence"/>
</dbReference>
<keyword evidence="1" id="KW-1133">Transmembrane helix</keyword>
<gene>
    <name evidence="2" type="ORF">BpHYR1_041858</name>
</gene>
<name>A0A3M7Q380_BRAPC</name>
<keyword evidence="1" id="KW-0812">Transmembrane</keyword>
<feature type="transmembrane region" description="Helical" evidence="1">
    <location>
        <begin position="115"/>
        <end position="139"/>
    </location>
</feature>
<accession>A0A3M7Q380</accession>
<keyword evidence="3" id="KW-1185">Reference proteome</keyword>
<evidence type="ECO:0000256" key="1">
    <source>
        <dbReference type="SAM" id="Phobius"/>
    </source>
</evidence>
<sequence>MVVEAGGPDAGENRLVVVLGLNFYPGQLGAYALGHVSVQIGLVVEHVGGQLVLYGLAEVVAELEGAFLAGAVHIYFGVEVGVVGAVLQCVALGLFVRHVVIVYGNVVVVERAGFLHFGVVVVQTCVFGAFECAGFFGLFGKAQSQPLARVGADQKVAIEQGVQ</sequence>
<organism evidence="2 3">
    <name type="scientific">Brachionus plicatilis</name>
    <name type="common">Marine rotifer</name>
    <name type="synonym">Brachionus muelleri</name>
    <dbReference type="NCBI Taxonomy" id="10195"/>
    <lineage>
        <taxon>Eukaryota</taxon>
        <taxon>Metazoa</taxon>
        <taxon>Spiralia</taxon>
        <taxon>Gnathifera</taxon>
        <taxon>Rotifera</taxon>
        <taxon>Eurotatoria</taxon>
        <taxon>Monogononta</taxon>
        <taxon>Pseudotrocha</taxon>
        <taxon>Ploima</taxon>
        <taxon>Brachionidae</taxon>
        <taxon>Brachionus</taxon>
    </lineage>
</organism>
<reference evidence="2 3" key="1">
    <citation type="journal article" date="2018" name="Sci. Rep.">
        <title>Genomic signatures of local adaptation to the degree of environmental predictability in rotifers.</title>
        <authorList>
            <person name="Franch-Gras L."/>
            <person name="Hahn C."/>
            <person name="Garcia-Roger E.M."/>
            <person name="Carmona M.J."/>
            <person name="Serra M."/>
            <person name="Gomez A."/>
        </authorList>
    </citation>
    <scope>NUCLEOTIDE SEQUENCE [LARGE SCALE GENOMIC DNA]</scope>
    <source>
        <strain evidence="2">HYR1</strain>
    </source>
</reference>
<protein>
    <submittedName>
        <fullName evidence="2">Uncharacterized protein</fullName>
    </submittedName>
</protein>
<dbReference type="AlphaFoldDB" id="A0A3M7Q380"/>
<keyword evidence="1" id="KW-0472">Membrane</keyword>
<proteinExistence type="predicted"/>
<evidence type="ECO:0000313" key="2">
    <source>
        <dbReference type="EMBL" id="RNA05642.1"/>
    </source>
</evidence>
<evidence type="ECO:0000313" key="3">
    <source>
        <dbReference type="Proteomes" id="UP000276133"/>
    </source>
</evidence>
<comment type="caution">
    <text evidence="2">The sequence shown here is derived from an EMBL/GenBank/DDBJ whole genome shotgun (WGS) entry which is preliminary data.</text>
</comment>
<dbReference type="EMBL" id="REGN01007653">
    <property type="protein sequence ID" value="RNA05642.1"/>
    <property type="molecule type" value="Genomic_DNA"/>
</dbReference>
<feature type="transmembrane region" description="Helical" evidence="1">
    <location>
        <begin position="74"/>
        <end position="95"/>
    </location>
</feature>